<accession>A0A8X6U6A7</accession>
<protein>
    <submittedName>
        <fullName evidence="1">Uncharacterized protein</fullName>
    </submittedName>
</protein>
<dbReference type="OrthoDB" id="10415606at2759"/>
<comment type="caution">
    <text evidence="1">The sequence shown here is derived from an EMBL/GenBank/DDBJ whole genome shotgun (WGS) entry which is preliminary data.</text>
</comment>
<feature type="non-terminal residue" evidence="1">
    <location>
        <position position="1"/>
    </location>
</feature>
<proteinExistence type="predicted"/>
<dbReference type="Proteomes" id="UP000887013">
    <property type="component" value="Unassembled WGS sequence"/>
</dbReference>
<evidence type="ECO:0000313" key="1">
    <source>
        <dbReference type="EMBL" id="GFT82731.1"/>
    </source>
</evidence>
<dbReference type="EMBL" id="BMAW01119045">
    <property type="protein sequence ID" value="GFT82731.1"/>
    <property type="molecule type" value="Genomic_DNA"/>
</dbReference>
<evidence type="ECO:0000313" key="2">
    <source>
        <dbReference type="Proteomes" id="UP000887013"/>
    </source>
</evidence>
<name>A0A8X6U6A7_NEPPI</name>
<dbReference type="AlphaFoldDB" id="A0A8X6U6A7"/>
<keyword evidence="2" id="KW-1185">Reference proteome</keyword>
<sequence length="63" mass="6987">APSGSFKSSWCIGLGVEEKALKEALSSYAIIWKSGGEVDWMNNNMMGMLNIREIMVESEPYLS</sequence>
<reference evidence="1" key="1">
    <citation type="submission" date="2020-08" db="EMBL/GenBank/DDBJ databases">
        <title>Multicomponent nature underlies the extraordinary mechanical properties of spider dragline silk.</title>
        <authorList>
            <person name="Kono N."/>
            <person name="Nakamura H."/>
            <person name="Mori M."/>
            <person name="Yoshida Y."/>
            <person name="Ohtoshi R."/>
            <person name="Malay A.D."/>
            <person name="Moran D.A.P."/>
            <person name="Tomita M."/>
            <person name="Numata K."/>
            <person name="Arakawa K."/>
        </authorList>
    </citation>
    <scope>NUCLEOTIDE SEQUENCE</scope>
</reference>
<organism evidence="1 2">
    <name type="scientific">Nephila pilipes</name>
    <name type="common">Giant wood spider</name>
    <name type="synonym">Nephila maculata</name>
    <dbReference type="NCBI Taxonomy" id="299642"/>
    <lineage>
        <taxon>Eukaryota</taxon>
        <taxon>Metazoa</taxon>
        <taxon>Ecdysozoa</taxon>
        <taxon>Arthropoda</taxon>
        <taxon>Chelicerata</taxon>
        <taxon>Arachnida</taxon>
        <taxon>Araneae</taxon>
        <taxon>Araneomorphae</taxon>
        <taxon>Entelegynae</taxon>
        <taxon>Araneoidea</taxon>
        <taxon>Nephilidae</taxon>
        <taxon>Nephila</taxon>
    </lineage>
</organism>
<gene>
    <name evidence="1" type="ORF">NPIL_687131</name>
</gene>